<protein>
    <submittedName>
        <fullName evidence="2">Crp/Fnr family transcriptional regulator</fullName>
    </submittedName>
</protein>
<dbReference type="InterPro" id="IPR014710">
    <property type="entry name" value="RmlC-like_jellyroll"/>
</dbReference>
<evidence type="ECO:0000313" key="2">
    <source>
        <dbReference type="EMBL" id="RIW12396.1"/>
    </source>
</evidence>
<proteinExistence type="predicted"/>
<dbReference type="Gene3D" id="2.60.120.10">
    <property type="entry name" value="Jelly Rolls"/>
    <property type="match status" value="1"/>
</dbReference>
<dbReference type="Pfam" id="PF00027">
    <property type="entry name" value="cNMP_binding"/>
    <property type="match status" value="1"/>
</dbReference>
<name>A0A418PM61_9BACT</name>
<organism evidence="2 3">
    <name type="scientific">Algoriphagus lacus</name>
    <dbReference type="NCBI Taxonomy" id="2056311"/>
    <lineage>
        <taxon>Bacteria</taxon>
        <taxon>Pseudomonadati</taxon>
        <taxon>Bacteroidota</taxon>
        <taxon>Cytophagia</taxon>
        <taxon>Cytophagales</taxon>
        <taxon>Cyclobacteriaceae</taxon>
        <taxon>Algoriphagus</taxon>
    </lineage>
</organism>
<evidence type="ECO:0000313" key="3">
    <source>
        <dbReference type="Proteomes" id="UP000283522"/>
    </source>
</evidence>
<dbReference type="AlphaFoldDB" id="A0A418PM61"/>
<feature type="domain" description="Cyclic nucleotide-binding" evidence="1">
    <location>
        <begin position="37"/>
        <end position="121"/>
    </location>
</feature>
<dbReference type="EMBL" id="QXML01000014">
    <property type="protein sequence ID" value="RIW12396.1"/>
    <property type="molecule type" value="Genomic_DNA"/>
</dbReference>
<evidence type="ECO:0000259" key="1">
    <source>
        <dbReference type="Pfam" id="PF00027"/>
    </source>
</evidence>
<dbReference type="InterPro" id="IPR000595">
    <property type="entry name" value="cNMP-bd_dom"/>
</dbReference>
<reference evidence="2 3" key="1">
    <citation type="submission" date="2018-09" db="EMBL/GenBank/DDBJ databases">
        <authorList>
            <person name="Wang X."/>
            <person name="Du Z."/>
        </authorList>
    </citation>
    <scope>NUCLEOTIDE SEQUENCE [LARGE SCALE GENOMIC DNA]</scope>
    <source>
        <strain evidence="2 3">N3</strain>
    </source>
</reference>
<gene>
    <name evidence="2" type="ORF">D0X99_19180</name>
</gene>
<dbReference type="RefSeq" id="WP_119479487.1">
    <property type="nucleotide sequence ID" value="NZ_QXML01000014.1"/>
</dbReference>
<dbReference type="OrthoDB" id="758145at2"/>
<dbReference type="Proteomes" id="UP000283522">
    <property type="component" value="Unassembled WGS sequence"/>
</dbReference>
<accession>A0A418PM61</accession>
<dbReference type="CDD" id="cd00038">
    <property type="entry name" value="CAP_ED"/>
    <property type="match status" value="1"/>
</dbReference>
<dbReference type="InterPro" id="IPR018490">
    <property type="entry name" value="cNMP-bd_dom_sf"/>
</dbReference>
<dbReference type="SUPFAM" id="SSF51206">
    <property type="entry name" value="cAMP-binding domain-like"/>
    <property type="match status" value="1"/>
</dbReference>
<sequence>MIQPAELVSFLSFLQKIQPLTPSALEAIYSLCSLIAVRKNQNLQEIGMRCKTIYFVKEGLARIFYLKGGNEVTEYFAFENDLIIRAESLFTGKPSLKAIQALEDTVFIGIPADQLFSLFDTFPQIERLFRKIIEQAYVHTVNRMETIQFHSAEERYAQLVEEKPNLIQRIPLKYIASYLGITQVSLSRIRASIR</sequence>
<comment type="caution">
    <text evidence="2">The sequence shown here is derived from an EMBL/GenBank/DDBJ whole genome shotgun (WGS) entry which is preliminary data.</text>
</comment>
<keyword evidence="3" id="KW-1185">Reference proteome</keyword>